<keyword evidence="4" id="KW-0808">Transferase</keyword>
<keyword evidence="8" id="KW-0693">Viral RNA replication</keyword>
<dbReference type="InterPro" id="IPR007094">
    <property type="entry name" value="RNA-dir_pol_PSvirus"/>
</dbReference>
<dbReference type="Proteomes" id="UP000201287">
    <property type="component" value="Segment"/>
</dbReference>
<keyword evidence="7" id="KW-0378">Hydrolase</keyword>
<dbReference type="Pfam" id="PF00978">
    <property type="entry name" value="RdRP_2"/>
    <property type="match status" value="1"/>
</dbReference>
<dbReference type="EMBL" id="EU043335">
    <property type="protein sequence ID" value="ABX57121.1"/>
    <property type="molecule type" value="Genomic_RNA"/>
</dbReference>
<reference evidence="10 11" key="1">
    <citation type="journal article" date="2009" name="Arch. Virol.">
        <title>Complete sequence and genome structure of cactus mild mottle virus.</title>
        <authorList>
            <person name="Min B.E."/>
            <person name="Song Y.S."/>
            <person name="Ryu K.H."/>
        </authorList>
    </citation>
    <scope>NUCLEOTIDE SEQUENCE [LARGE SCALE GENOMIC DNA]</scope>
    <source>
        <strain evidence="10">CMMoV-Kr</strain>
    </source>
</reference>
<evidence type="ECO:0000256" key="1">
    <source>
        <dbReference type="ARBA" id="ARBA00013540"/>
    </source>
</evidence>
<dbReference type="GO" id="GO:0006351">
    <property type="term" value="P:DNA-templated transcription"/>
    <property type="evidence" value="ECO:0007669"/>
    <property type="project" value="InterPro"/>
</dbReference>
<dbReference type="InterPro" id="IPR043502">
    <property type="entry name" value="DNA/RNA_pol_sf"/>
</dbReference>
<keyword evidence="7" id="KW-0067">ATP-binding</keyword>
<keyword evidence="6" id="KW-0547">Nucleotide-binding</keyword>
<keyword evidence="5" id="KW-0548">Nucleotidyltransferase</keyword>
<evidence type="ECO:0000256" key="2">
    <source>
        <dbReference type="ARBA" id="ARBA00022484"/>
    </source>
</evidence>
<proteinExistence type="predicted"/>
<dbReference type="InterPro" id="IPR001788">
    <property type="entry name" value="RNA-dep_RNA_pol_alsuvir"/>
</dbReference>
<evidence type="ECO:0000313" key="10">
    <source>
        <dbReference type="EMBL" id="ABX57121.1"/>
    </source>
</evidence>
<dbReference type="GeneID" id="7256666"/>
<sequence>QLTTQPITRGVNMYIPTAKCGDPSDLQFFYDAVLPNNSTVLNDFDSFTLTALPMQLHVGDCTLDLSKADPNLYARKTGFLKPVLRTGTELPRQPNLWENLLALIKRNFNAPYLMGTVDIDRMAESVVNRFFEVYIDGSIESCKFRLLAQNTFAEWLKLQNPDVIGKLANFDYIDLPAIDQYYHMIKRKPKIKLDQSICTEYPALQTIVYHSKEINAIFGPIFKELTRVFLDSVDSSRFLFYTRKSADDVSEFFSDLPHVSQTDVYELDISKYDKSQNELHCAIEYKIWERLGFDGFLRDVWAQGHRRTVLRDFQAGIKALIWFQRKSGDVTTFIGNTFINAAAIATLMPLEHCIKAGFCGDDSVIYLPKGTPVGDVQAKANLEWNFEAKLYKKTYGYFCGRFIIPHSTGAIVYPDVLKVIAKLGAKDVKDFDHLEELRVSMCDTYKQLGNCAYVDLLYSAMTEVYPSVVDPRFAINTVWKYLTDKRLFKSCHGFCRRGPCEALESE</sequence>
<dbReference type="SUPFAM" id="SSF56672">
    <property type="entry name" value="DNA/RNA polymerases"/>
    <property type="match status" value="1"/>
</dbReference>
<evidence type="ECO:0000256" key="6">
    <source>
        <dbReference type="ARBA" id="ARBA00022741"/>
    </source>
</evidence>
<accession>B8PRG7</accession>
<dbReference type="InterPro" id="IPR047310">
    <property type="entry name" value="Virgaviridae_RdRp"/>
</dbReference>
<dbReference type="GO" id="GO:0003723">
    <property type="term" value="F:RNA binding"/>
    <property type="evidence" value="ECO:0007669"/>
    <property type="project" value="InterPro"/>
</dbReference>
<name>B8PRG7_9VIRU</name>
<dbReference type="KEGG" id="vg:7256666"/>
<dbReference type="GO" id="GO:0003968">
    <property type="term" value="F:RNA-directed RNA polymerase activity"/>
    <property type="evidence" value="ECO:0007669"/>
    <property type="project" value="UniProtKB-KW"/>
</dbReference>
<evidence type="ECO:0000256" key="4">
    <source>
        <dbReference type="ARBA" id="ARBA00022679"/>
    </source>
</evidence>
<keyword evidence="3" id="KW-0945">Host-virus interaction</keyword>
<evidence type="ECO:0000313" key="11">
    <source>
        <dbReference type="Proteomes" id="UP000201287"/>
    </source>
</evidence>
<keyword evidence="11" id="KW-1185">Reference proteome</keyword>
<keyword evidence="2" id="KW-0696">RNA-directed RNA polymerase</keyword>
<evidence type="ECO:0000259" key="9">
    <source>
        <dbReference type="PROSITE" id="PS50507"/>
    </source>
</evidence>
<dbReference type="GO" id="GO:0039694">
    <property type="term" value="P:viral RNA genome replication"/>
    <property type="evidence" value="ECO:0007669"/>
    <property type="project" value="InterPro"/>
</dbReference>
<dbReference type="GO" id="GO:0000166">
    <property type="term" value="F:nucleotide binding"/>
    <property type="evidence" value="ECO:0007669"/>
    <property type="project" value="UniProtKB-KW"/>
</dbReference>
<feature type="non-terminal residue" evidence="10">
    <location>
        <position position="1"/>
    </location>
</feature>
<dbReference type="CDD" id="cd23251">
    <property type="entry name" value="Virgaviridae_RdRp"/>
    <property type="match status" value="1"/>
</dbReference>
<evidence type="ECO:0000256" key="5">
    <source>
        <dbReference type="ARBA" id="ARBA00022695"/>
    </source>
</evidence>
<evidence type="ECO:0000256" key="7">
    <source>
        <dbReference type="ARBA" id="ARBA00022806"/>
    </source>
</evidence>
<organism evidence="10 11">
    <name type="scientific">Cactus mild mottle virus</name>
    <dbReference type="NCBI Taxonomy" id="229030"/>
    <lineage>
        <taxon>Viruses</taxon>
        <taxon>Riboviria</taxon>
        <taxon>Orthornavirae</taxon>
        <taxon>Kitrinoviricota</taxon>
        <taxon>Alsuviricetes</taxon>
        <taxon>Martellivirales</taxon>
        <taxon>Virgaviridae</taxon>
        <taxon>Tobamovirus</taxon>
        <taxon>Tobamovirus cacti</taxon>
    </lineage>
</organism>
<evidence type="ECO:0000256" key="3">
    <source>
        <dbReference type="ARBA" id="ARBA00022581"/>
    </source>
</evidence>
<keyword evidence="7" id="KW-0347">Helicase</keyword>
<dbReference type="GO" id="GO:0004386">
    <property type="term" value="F:helicase activity"/>
    <property type="evidence" value="ECO:0007669"/>
    <property type="project" value="UniProtKB-KW"/>
</dbReference>
<dbReference type="PROSITE" id="PS50507">
    <property type="entry name" value="RDRP_SSRNA_POS"/>
    <property type="match status" value="1"/>
</dbReference>
<dbReference type="RefSeq" id="YP_002455905.1">
    <property type="nucleotide sequence ID" value="NC_011803.1"/>
</dbReference>
<feature type="domain" description="RdRp catalytic" evidence="9">
    <location>
        <begin position="262"/>
        <end position="375"/>
    </location>
</feature>
<protein>
    <recommendedName>
        <fullName evidence="1">Replicase large subunit</fullName>
    </recommendedName>
</protein>
<evidence type="ECO:0000256" key="8">
    <source>
        <dbReference type="ARBA" id="ARBA00022953"/>
    </source>
</evidence>